<comment type="caution">
    <text evidence="2">The sequence shown here is derived from an EMBL/GenBank/DDBJ whole genome shotgun (WGS) entry which is preliminary data.</text>
</comment>
<sequence length="464" mass="51826">MKLVKLRVITTTILLSTMFALPSTFDGYAGAASLHDPFIITAFDDHKDTDKPVDFRDDKEAAKKWGEEKAKEWKLTFTEKDKINGFLADKNKIMTKYKEISFTADGKTQAGDPFAEEIKILKDIDKALSKANLSASIHTYKNVAPAEIGFHKKLTNGNQLDPEGKKKFIEQFQGKELKFDGYLTTHLTAQDVTAAERIILKVTVPSGKGSTPTKAGLILNKNEYQMFIDNGYVLHADKITQITQKGKECIQVEGTLKKNLDFKNDINNEADKWGKDHYKTWANATAKGEPDASNRLNPDQLRDILGYMERDYQAINTYLRDNGKGDAALDEKIKNISEGLRKTSIPENMTVYRLCSNLEFGYEIGQTPTLEDFEGKFLNQIHEEKAFYSTSIASAGLDFGNRPLILRLHVPKGSVAAYVTALGGKTGEKEILFDKGSKYTIDKVTKVTVKGKPKLVIDGTLLTK</sequence>
<gene>
    <name evidence="2" type="ORF">DQX05_07265</name>
</gene>
<dbReference type="AlphaFoldDB" id="A0A3A3GQ37"/>
<dbReference type="GO" id="GO:0005576">
    <property type="term" value="C:extracellular region"/>
    <property type="evidence" value="ECO:0007669"/>
    <property type="project" value="InterPro"/>
</dbReference>
<evidence type="ECO:0000259" key="1">
    <source>
        <dbReference type="Pfam" id="PF03496"/>
    </source>
</evidence>
<proteinExistence type="predicted"/>
<protein>
    <recommendedName>
        <fullName evidence="1">ADP ribosyltransferase domain-containing protein</fullName>
    </recommendedName>
</protein>
<organism evidence="2 3">
    <name type="scientific">Paenibacillus thiaminolyticus</name>
    <name type="common">Bacillus thiaminolyticus</name>
    <dbReference type="NCBI Taxonomy" id="49283"/>
    <lineage>
        <taxon>Bacteria</taxon>
        <taxon>Bacillati</taxon>
        <taxon>Bacillota</taxon>
        <taxon>Bacilli</taxon>
        <taxon>Bacillales</taxon>
        <taxon>Paenibacillaceae</taxon>
        <taxon>Paenibacillus</taxon>
    </lineage>
</organism>
<evidence type="ECO:0000313" key="2">
    <source>
        <dbReference type="EMBL" id="RJG25239.1"/>
    </source>
</evidence>
<dbReference type="OrthoDB" id="2748547at2"/>
<dbReference type="PRINTS" id="PR01390">
    <property type="entry name" value="BINARYTOXINA"/>
</dbReference>
<accession>A0A3A3GQ37</accession>
<dbReference type="InterPro" id="IPR003540">
    <property type="entry name" value="ADP-ribosyltransferase"/>
</dbReference>
<dbReference type="Pfam" id="PF03496">
    <property type="entry name" value="ADPrib_exo_Tox"/>
    <property type="match status" value="2"/>
</dbReference>
<dbReference type="PROSITE" id="PS51996">
    <property type="entry name" value="TR_MART"/>
    <property type="match status" value="2"/>
</dbReference>
<dbReference type="Proteomes" id="UP000266177">
    <property type="component" value="Unassembled WGS sequence"/>
</dbReference>
<reference evidence="2 3" key="1">
    <citation type="submission" date="2018-09" db="EMBL/GenBank/DDBJ databases">
        <title>Paenibacillus SK2017-BO5.</title>
        <authorList>
            <person name="Piskunova J.V."/>
            <person name="Dubiley S.A."/>
            <person name="Severinov K.V."/>
        </authorList>
    </citation>
    <scope>NUCLEOTIDE SEQUENCE [LARGE SCALE GENOMIC DNA]</scope>
    <source>
        <strain evidence="2 3">BO5</strain>
    </source>
</reference>
<dbReference type="RefSeq" id="WP_119792222.1">
    <property type="nucleotide sequence ID" value="NZ_QYZD01000004.1"/>
</dbReference>
<dbReference type="EMBL" id="QYZD01000004">
    <property type="protein sequence ID" value="RJG25239.1"/>
    <property type="molecule type" value="Genomic_DNA"/>
</dbReference>
<feature type="domain" description="ADP ribosyltransferase" evidence="1">
    <location>
        <begin position="62"/>
        <end position="257"/>
    </location>
</feature>
<dbReference type="Gene3D" id="3.90.176.10">
    <property type="entry name" value="Toxin ADP-ribosyltransferase, Chain A, domain 1"/>
    <property type="match status" value="2"/>
</dbReference>
<feature type="domain" description="ADP ribosyltransferase" evidence="1">
    <location>
        <begin position="270"/>
        <end position="464"/>
    </location>
</feature>
<dbReference type="SUPFAM" id="SSF56399">
    <property type="entry name" value="ADP-ribosylation"/>
    <property type="match status" value="2"/>
</dbReference>
<evidence type="ECO:0000313" key="3">
    <source>
        <dbReference type="Proteomes" id="UP000266177"/>
    </source>
</evidence>
<name>A0A3A3GQ37_PANTH</name>
<dbReference type="InterPro" id="IPR016013">
    <property type="entry name" value="Binary_toxinA_clost-typ"/>
</dbReference>